<keyword evidence="3" id="KW-1185">Reference proteome</keyword>
<feature type="region of interest" description="Disordered" evidence="1">
    <location>
        <begin position="29"/>
        <end position="72"/>
    </location>
</feature>
<accession>A0A511V4B0</accession>
<comment type="caution">
    <text evidence="2">The sequence shown here is derived from an EMBL/GenBank/DDBJ whole genome shotgun (WGS) entry which is preliminary data.</text>
</comment>
<dbReference type="AlphaFoldDB" id="A0A511V4B0"/>
<proteinExistence type="predicted"/>
<protein>
    <submittedName>
        <fullName evidence="2">Uncharacterized protein</fullName>
    </submittedName>
</protein>
<evidence type="ECO:0000256" key="1">
    <source>
        <dbReference type="SAM" id="MobiDB-lite"/>
    </source>
</evidence>
<gene>
    <name evidence="2" type="ORF">ADA01nite_12250</name>
</gene>
<reference evidence="2 3" key="1">
    <citation type="submission" date="2019-07" db="EMBL/GenBank/DDBJ databases">
        <title>Whole genome shotgun sequence of Aneurinibacillus danicus NBRC 102444.</title>
        <authorList>
            <person name="Hosoyama A."/>
            <person name="Uohara A."/>
            <person name="Ohji S."/>
            <person name="Ichikawa N."/>
        </authorList>
    </citation>
    <scope>NUCLEOTIDE SEQUENCE [LARGE SCALE GENOMIC DNA]</scope>
    <source>
        <strain evidence="2 3">NBRC 102444</strain>
    </source>
</reference>
<dbReference type="EMBL" id="BJXX01000052">
    <property type="protein sequence ID" value="GEN33765.1"/>
    <property type="molecule type" value="Genomic_DNA"/>
</dbReference>
<evidence type="ECO:0000313" key="3">
    <source>
        <dbReference type="Proteomes" id="UP000321157"/>
    </source>
</evidence>
<dbReference type="RefSeq" id="WP_146809084.1">
    <property type="nucleotide sequence ID" value="NZ_BJXX01000052.1"/>
</dbReference>
<name>A0A511V4B0_9BACL</name>
<sequence>MKKQEQNIRYDSEGEKIVNQEIMNAYQSGVIGDDDTYSQMGDNPLSAHRPESRQENLMQDNELEEKSPDDFE</sequence>
<organism evidence="2 3">
    <name type="scientific">Aneurinibacillus danicus</name>
    <dbReference type="NCBI Taxonomy" id="267746"/>
    <lineage>
        <taxon>Bacteria</taxon>
        <taxon>Bacillati</taxon>
        <taxon>Bacillota</taxon>
        <taxon>Bacilli</taxon>
        <taxon>Bacillales</taxon>
        <taxon>Paenibacillaceae</taxon>
        <taxon>Aneurinibacillus group</taxon>
        <taxon>Aneurinibacillus</taxon>
    </lineage>
</organism>
<dbReference type="OrthoDB" id="2680049at2"/>
<evidence type="ECO:0000313" key="2">
    <source>
        <dbReference type="EMBL" id="GEN33765.1"/>
    </source>
</evidence>
<dbReference type="Proteomes" id="UP000321157">
    <property type="component" value="Unassembled WGS sequence"/>
</dbReference>